<sequence>MTDDAALYDAVVMLGFGGPEHPDDVLGFLERVTAGRGIPPERLAEVGRHYFIRGGTSPINAQNRAMRDALAERLAARGVGIDLVLANRNSPPFVADVLADLARQGRTRLLAWATAAYSSYSSCRQYREDLGMAVEQLDGTHVDVVKMPPFPDLPGLVEANIDLLAEVLRQTSGSRELLVLATTHSLPTALAATAGPEAGRSGGDLYTAQQRALVERVVPEAAARAGLAVVPEWRLVYQSRSGAPHVPWLEPDVNDAIGEAAGAGVTDVVILPVGFLTDHVEVSWDLDTQARQTAEGLGVTTHRVPTVGAHPAFLDSLADLLAAYATNAGRAPGPGELCRGDCCLNPRIQRPVADAVHLP</sequence>
<dbReference type="Gene3D" id="3.40.50.1400">
    <property type="match status" value="2"/>
</dbReference>
<evidence type="ECO:0000256" key="7">
    <source>
        <dbReference type="HAMAP-Rule" id="MF_00323"/>
    </source>
</evidence>
<dbReference type="Proteomes" id="UP000749311">
    <property type="component" value="Unassembled WGS sequence"/>
</dbReference>
<dbReference type="SUPFAM" id="SSF53800">
    <property type="entry name" value="Chelatase"/>
    <property type="match status" value="1"/>
</dbReference>
<comment type="caution">
    <text evidence="7">Lacks conserved residue(s) required for the propagation of feature annotation.</text>
</comment>
<dbReference type="HAMAP" id="MF_00323">
    <property type="entry name" value="Ferrochelatase"/>
    <property type="match status" value="1"/>
</dbReference>
<dbReference type="InterPro" id="IPR033644">
    <property type="entry name" value="Ferrochelatase_C"/>
</dbReference>
<evidence type="ECO:0000256" key="2">
    <source>
        <dbReference type="ARBA" id="ARBA00023004"/>
    </source>
</evidence>
<dbReference type="CDD" id="cd00419">
    <property type="entry name" value="Ferrochelatase_C"/>
    <property type="match status" value="1"/>
</dbReference>
<accession>A0ABX0SFR6</accession>
<comment type="similarity">
    <text evidence="7 8">Belongs to the ferrochelatase family.</text>
</comment>
<feature type="binding site" evidence="7">
    <location>
        <position position="126"/>
    </location>
    <ligand>
        <name>Fe-coproporphyrin III</name>
        <dbReference type="ChEBI" id="CHEBI:68438"/>
    </ligand>
</feature>
<proteinExistence type="inferred from homology"/>
<evidence type="ECO:0000256" key="5">
    <source>
        <dbReference type="ARBA" id="ARBA00023244"/>
    </source>
</evidence>
<keyword evidence="5 7" id="KW-0627">Porphyrin biosynthesis</keyword>
<evidence type="ECO:0000256" key="3">
    <source>
        <dbReference type="ARBA" id="ARBA00023133"/>
    </source>
</evidence>
<gene>
    <name evidence="7" type="primary">cpfC</name>
    <name evidence="9" type="ORF">FB473_000167</name>
</gene>
<dbReference type="EC" id="4.99.1.9" evidence="7"/>
<evidence type="ECO:0000256" key="1">
    <source>
        <dbReference type="ARBA" id="ARBA00004744"/>
    </source>
</evidence>
<feature type="binding site" evidence="7">
    <location>
        <position position="281"/>
    </location>
    <ligand>
        <name>Fe(2+)</name>
        <dbReference type="ChEBI" id="CHEBI:29033"/>
    </ligand>
</feature>
<keyword evidence="10" id="KW-1185">Reference proteome</keyword>
<dbReference type="RefSeq" id="WP_167163948.1">
    <property type="nucleotide sequence ID" value="NZ_BAAAOO010000012.1"/>
</dbReference>
<keyword evidence="7" id="KW-0479">Metal-binding</keyword>
<evidence type="ECO:0000313" key="9">
    <source>
        <dbReference type="EMBL" id="NIH55522.1"/>
    </source>
</evidence>
<comment type="subcellular location">
    <subcellularLocation>
        <location evidence="7">Cytoplasm</location>
    </subcellularLocation>
</comment>
<evidence type="ECO:0000256" key="6">
    <source>
        <dbReference type="ARBA" id="ARBA00024536"/>
    </source>
</evidence>
<evidence type="ECO:0000256" key="4">
    <source>
        <dbReference type="ARBA" id="ARBA00023239"/>
    </source>
</evidence>
<comment type="catalytic activity">
    <reaction evidence="6">
        <text>Fe-coproporphyrin III + 2 H(+) = coproporphyrin III + Fe(2+)</text>
        <dbReference type="Rhea" id="RHEA:49572"/>
        <dbReference type="ChEBI" id="CHEBI:15378"/>
        <dbReference type="ChEBI" id="CHEBI:29033"/>
        <dbReference type="ChEBI" id="CHEBI:68438"/>
        <dbReference type="ChEBI" id="CHEBI:131725"/>
        <dbReference type="EC" id="4.99.1.9"/>
    </reaction>
    <physiologicalReaction direction="right-to-left" evidence="6">
        <dbReference type="Rhea" id="RHEA:49574"/>
    </physiologicalReaction>
</comment>
<feature type="binding site" evidence="7">
    <location>
        <position position="57"/>
    </location>
    <ligand>
        <name>Fe-coproporphyrin III</name>
        <dbReference type="ChEBI" id="CHEBI:68438"/>
    </ligand>
</feature>
<dbReference type="Pfam" id="PF00762">
    <property type="entry name" value="Ferrochelatase"/>
    <property type="match status" value="1"/>
</dbReference>
<feature type="binding site" evidence="7">
    <location>
        <position position="184"/>
    </location>
    <ligand>
        <name>Fe(2+)</name>
        <dbReference type="ChEBI" id="CHEBI:29033"/>
    </ligand>
</feature>
<dbReference type="CDD" id="cd03411">
    <property type="entry name" value="Ferrochelatase_N"/>
    <property type="match status" value="1"/>
</dbReference>
<keyword evidence="2 7" id="KW-0408">Iron</keyword>
<keyword evidence="3 7" id="KW-0350">Heme biosynthesis</keyword>
<dbReference type="InterPro" id="IPR001015">
    <property type="entry name" value="Ferrochelatase"/>
</dbReference>
<dbReference type="InterPro" id="IPR033659">
    <property type="entry name" value="Ferrochelatase_N"/>
</dbReference>
<dbReference type="EMBL" id="JAAMOZ010000001">
    <property type="protein sequence ID" value="NIH55522.1"/>
    <property type="molecule type" value="Genomic_DNA"/>
</dbReference>
<protein>
    <recommendedName>
        <fullName evidence="7">Coproporphyrin III ferrochelatase</fullName>
        <ecNumber evidence="7">4.99.1.9</ecNumber>
    </recommendedName>
</protein>
<evidence type="ECO:0000313" key="10">
    <source>
        <dbReference type="Proteomes" id="UP000749311"/>
    </source>
</evidence>
<dbReference type="PANTHER" id="PTHR11108">
    <property type="entry name" value="FERROCHELATASE"/>
    <property type="match status" value="1"/>
</dbReference>
<evidence type="ECO:0000256" key="8">
    <source>
        <dbReference type="RuleBase" id="RU004185"/>
    </source>
</evidence>
<organism evidence="9 10">
    <name type="scientific">Brooklawnia cerclae</name>
    <dbReference type="NCBI Taxonomy" id="349934"/>
    <lineage>
        <taxon>Bacteria</taxon>
        <taxon>Bacillati</taxon>
        <taxon>Actinomycetota</taxon>
        <taxon>Actinomycetes</taxon>
        <taxon>Propionibacteriales</taxon>
        <taxon>Propionibacteriaceae</taxon>
        <taxon>Brooklawnia</taxon>
    </lineage>
</organism>
<comment type="function">
    <text evidence="7">Involved in coproporphyrin-dependent heme b biosynthesis. Catalyzes the insertion of ferrous iron into coproporphyrin III to form Fe-coproporphyrin III.</text>
</comment>
<comment type="caution">
    <text evidence="9">The sequence shown here is derived from an EMBL/GenBank/DDBJ whole genome shotgun (WGS) entry which is preliminary data.</text>
</comment>
<name>A0ABX0SFR6_9ACTN</name>
<dbReference type="GO" id="GO:0016829">
    <property type="term" value="F:lyase activity"/>
    <property type="evidence" value="ECO:0007669"/>
    <property type="project" value="UniProtKB-KW"/>
</dbReference>
<dbReference type="PANTHER" id="PTHR11108:SF1">
    <property type="entry name" value="FERROCHELATASE, MITOCHONDRIAL"/>
    <property type="match status" value="1"/>
</dbReference>
<keyword evidence="7" id="KW-0963">Cytoplasm</keyword>
<keyword evidence="4 7" id="KW-0456">Lyase</keyword>
<comment type="pathway">
    <text evidence="1 7">Porphyrin-containing compound metabolism; protoheme biosynthesis.</text>
</comment>
<reference evidence="9 10" key="1">
    <citation type="submission" date="2020-02" db="EMBL/GenBank/DDBJ databases">
        <title>Sequencing the genomes of 1000 actinobacteria strains.</title>
        <authorList>
            <person name="Klenk H.-P."/>
        </authorList>
    </citation>
    <scope>NUCLEOTIDE SEQUENCE [LARGE SCALE GENOMIC DNA]</scope>
    <source>
        <strain evidence="9 10">DSM 19609</strain>
    </source>
</reference>